<dbReference type="SUPFAM" id="SSF53137">
    <property type="entry name" value="Translational machinery components"/>
    <property type="match status" value="1"/>
</dbReference>
<evidence type="ECO:0000313" key="5">
    <source>
        <dbReference type="Proteomes" id="UP000054144"/>
    </source>
</evidence>
<gene>
    <name evidence="4" type="ORF">FISHEDRAFT_48270</name>
</gene>
<protein>
    <submittedName>
        <fullName evidence="4">Translational machinery component</fullName>
    </submittedName>
</protein>
<keyword evidence="5" id="KW-1185">Reference proteome</keyword>
<dbReference type="Gene3D" id="3.30.420.80">
    <property type="entry name" value="Ribosomal protein S11"/>
    <property type="match status" value="1"/>
</dbReference>
<dbReference type="InterPro" id="IPR036967">
    <property type="entry name" value="Ribosomal_uS11_sf"/>
</dbReference>
<dbReference type="EMBL" id="KN882045">
    <property type="protein sequence ID" value="KIY45842.1"/>
    <property type="molecule type" value="Genomic_DNA"/>
</dbReference>
<proteinExistence type="inferred from homology"/>
<dbReference type="GO" id="GO:0006412">
    <property type="term" value="P:translation"/>
    <property type="evidence" value="ECO:0007669"/>
    <property type="project" value="InterPro"/>
</dbReference>
<reference evidence="4 5" key="1">
    <citation type="journal article" date="2015" name="Fungal Genet. Biol.">
        <title>Evolution of novel wood decay mechanisms in Agaricales revealed by the genome sequences of Fistulina hepatica and Cylindrobasidium torrendii.</title>
        <authorList>
            <person name="Floudas D."/>
            <person name="Held B.W."/>
            <person name="Riley R."/>
            <person name="Nagy L.G."/>
            <person name="Koehler G."/>
            <person name="Ransdell A.S."/>
            <person name="Younus H."/>
            <person name="Chow J."/>
            <person name="Chiniquy J."/>
            <person name="Lipzen A."/>
            <person name="Tritt A."/>
            <person name="Sun H."/>
            <person name="Haridas S."/>
            <person name="LaButti K."/>
            <person name="Ohm R.A."/>
            <person name="Kues U."/>
            <person name="Blanchette R.A."/>
            <person name="Grigoriev I.V."/>
            <person name="Minto R.E."/>
            <person name="Hibbett D.S."/>
        </authorList>
    </citation>
    <scope>NUCLEOTIDE SEQUENCE [LARGE SCALE GENOMIC DNA]</scope>
    <source>
        <strain evidence="4 5">ATCC 64428</strain>
    </source>
</reference>
<keyword evidence="3" id="KW-0687">Ribonucleoprotein</keyword>
<sequence>MGNQPQWTTPVYRLHCKATNNNVILNFTKSNGDTILWVSGGKIGFTNVRRSTYEAGYQCAVKVIKAIEVPTIENAIKLELFLKGFGQGREALINTLNGVEGQKVKPYVSRLTDRTPIKIGGTRAPKMKRL</sequence>
<dbReference type="OrthoDB" id="1654884at2759"/>
<dbReference type="GO" id="GO:1990904">
    <property type="term" value="C:ribonucleoprotein complex"/>
    <property type="evidence" value="ECO:0007669"/>
    <property type="project" value="UniProtKB-KW"/>
</dbReference>
<dbReference type="GO" id="GO:0003735">
    <property type="term" value="F:structural constituent of ribosome"/>
    <property type="evidence" value="ECO:0007669"/>
    <property type="project" value="InterPro"/>
</dbReference>
<evidence type="ECO:0000313" key="4">
    <source>
        <dbReference type="EMBL" id="KIY45842.1"/>
    </source>
</evidence>
<organism evidence="4 5">
    <name type="scientific">Fistulina hepatica ATCC 64428</name>
    <dbReference type="NCBI Taxonomy" id="1128425"/>
    <lineage>
        <taxon>Eukaryota</taxon>
        <taxon>Fungi</taxon>
        <taxon>Dikarya</taxon>
        <taxon>Basidiomycota</taxon>
        <taxon>Agaricomycotina</taxon>
        <taxon>Agaricomycetes</taxon>
        <taxon>Agaricomycetidae</taxon>
        <taxon>Agaricales</taxon>
        <taxon>Fistulinaceae</taxon>
        <taxon>Fistulina</taxon>
    </lineage>
</organism>
<dbReference type="PANTHER" id="PTHR11759">
    <property type="entry name" value="40S RIBOSOMAL PROTEIN S14/30S RIBOSOMAL PROTEIN S11"/>
    <property type="match status" value="1"/>
</dbReference>
<evidence type="ECO:0000256" key="1">
    <source>
        <dbReference type="ARBA" id="ARBA00006194"/>
    </source>
</evidence>
<dbReference type="Pfam" id="PF00411">
    <property type="entry name" value="Ribosomal_S11"/>
    <property type="match status" value="1"/>
</dbReference>
<dbReference type="InterPro" id="IPR001971">
    <property type="entry name" value="Ribosomal_uS11"/>
</dbReference>
<accession>A0A0D7A4C1</accession>
<dbReference type="PIRSF" id="PIRSF002131">
    <property type="entry name" value="Ribosomal_S11"/>
    <property type="match status" value="1"/>
</dbReference>
<evidence type="ECO:0000256" key="2">
    <source>
        <dbReference type="ARBA" id="ARBA00022980"/>
    </source>
</evidence>
<evidence type="ECO:0000256" key="3">
    <source>
        <dbReference type="ARBA" id="ARBA00023274"/>
    </source>
</evidence>
<dbReference type="AlphaFoldDB" id="A0A0D7A4C1"/>
<keyword evidence="2" id="KW-0689">Ribosomal protein</keyword>
<comment type="similarity">
    <text evidence="1">Belongs to the universal ribosomal protein uS11 family.</text>
</comment>
<dbReference type="GO" id="GO:0005840">
    <property type="term" value="C:ribosome"/>
    <property type="evidence" value="ECO:0007669"/>
    <property type="project" value="UniProtKB-KW"/>
</dbReference>
<dbReference type="Proteomes" id="UP000054144">
    <property type="component" value="Unassembled WGS sequence"/>
</dbReference>
<name>A0A0D7A4C1_9AGAR</name>
<dbReference type="HAMAP" id="MF_01310">
    <property type="entry name" value="Ribosomal_uS11"/>
    <property type="match status" value="1"/>
</dbReference>